<dbReference type="CDD" id="cd00063">
    <property type="entry name" value="FN3"/>
    <property type="match status" value="4"/>
</dbReference>
<dbReference type="InterPro" id="IPR036179">
    <property type="entry name" value="Ig-like_dom_sf"/>
</dbReference>
<feature type="domain" description="Fibronectin type-III" evidence="3">
    <location>
        <begin position="455"/>
        <end position="550"/>
    </location>
</feature>
<dbReference type="Pfam" id="PF00041">
    <property type="entry name" value="fn3"/>
    <property type="match status" value="3"/>
</dbReference>
<name>A0A9W9YYW5_9CNID</name>
<dbReference type="SUPFAM" id="SSF48726">
    <property type="entry name" value="Immunoglobulin"/>
    <property type="match status" value="1"/>
</dbReference>
<reference evidence="4" key="1">
    <citation type="submission" date="2023-01" db="EMBL/GenBank/DDBJ databases">
        <title>Genome assembly of the deep-sea coral Lophelia pertusa.</title>
        <authorList>
            <person name="Herrera S."/>
            <person name="Cordes E."/>
        </authorList>
    </citation>
    <scope>NUCLEOTIDE SEQUENCE</scope>
    <source>
        <strain evidence="4">USNM1676648</strain>
        <tissue evidence="4">Polyp</tissue>
    </source>
</reference>
<evidence type="ECO:0000256" key="1">
    <source>
        <dbReference type="ARBA" id="ARBA00022737"/>
    </source>
</evidence>
<dbReference type="PANTHER" id="PTHR13817">
    <property type="entry name" value="TITIN"/>
    <property type="match status" value="1"/>
</dbReference>
<dbReference type="EMBL" id="MU826839">
    <property type="protein sequence ID" value="KAJ7371962.1"/>
    <property type="molecule type" value="Genomic_DNA"/>
</dbReference>
<organism evidence="4 5">
    <name type="scientific">Desmophyllum pertusum</name>
    <dbReference type="NCBI Taxonomy" id="174260"/>
    <lineage>
        <taxon>Eukaryota</taxon>
        <taxon>Metazoa</taxon>
        <taxon>Cnidaria</taxon>
        <taxon>Anthozoa</taxon>
        <taxon>Hexacorallia</taxon>
        <taxon>Scleractinia</taxon>
        <taxon>Caryophylliina</taxon>
        <taxon>Caryophylliidae</taxon>
        <taxon>Desmophyllum</taxon>
    </lineage>
</organism>
<proteinExistence type="predicted"/>
<dbReference type="AlphaFoldDB" id="A0A9W9YYW5"/>
<dbReference type="InterPro" id="IPR013783">
    <property type="entry name" value="Ig-like_fold"/>
</dbReference>
<gene>
    <name evidence="4" type="ORF">OS493_021388</name>
</gene>
<feature type="domain" description="Fibronectin type-III" evidence="3">
    <location>
        <begin position="552"/>
        <end position="647"/>
    </location>
</feature>
<evidence type="ECO:0000259" key="3">
    <source>
        <dbReference type="PROSITE" id="PS50853"/>
    </source>
</evidence>
<dbReference type="SUPFAM" id="SSF49265">
    <property type="entry name" value="Fibronectin type III"/>
    <property type="match status" value="3"/>
</dbReference>
<keyword evidence="5" id="KW-1185">Reference proteome</keyword>
<dbReference type="InterPro" id="IPR007110">
    <property type="entry name" value="Ig-like_dom"/>
</dbReference>
<evidence type="ECO:0000313" key="5">
    <source>
        <dbReference type="Proteomes" id="UP001163046"/>
    </source>
</evidence>
<accession>A0A9W9YYW5</accession>
<sequence length="662" mass="75301">MRNAAFQLKQESVRIFVVCVFRISPEESQKIILGTGIVERKKDLIFTSSDFDEMNDSVNNQVTKVLLAIDNLSIRLDDDVRSLLLVEKAFYSAVHQAGLFQQSSELNIRHAVNFTCEAKNEYHTKRRNVQVSITCPPTLFTLNTLSPRVESSINDTSASATLTCEFNSQDHQESYQWQWKFKDRDIKKNGKYHMFYKREPPDFCQQSKGSASLLITNVSKEDLGQYLCALQLSNTTIAEKDIPFDNFVDSKAPLPPTIVSSKVVKCGRAVKVKWSLPSTAEPARSPITGYEINLKSDSDDSKHFFNLSSEVRSHEFVGLRINAVYEVSLRARNSEGFGLWTKQQLTTTADVPKDFAVNADPFGCSAKLLWNTPSTNSCPITRYTIHYRESTTSKNNEGTWKITSLKESNITEYRLWLNCSKNYDIIVIAWNRRGHNDYDEKSVLSVLTEEGVPFKPLPMVVKEHQCGMLEVLWKLSPFKSGGGPVTDFHVQLKKRGDEWRNCTNVLTKGSCLFNVLKSRTFYDIRVQAVNQKGSSDWREKIIMTRAIGPPDPPEILNSQSELTGRNVTVMWRRSPDINCNITMYSIHYGVVEPTKEGKTEINITDSNITCYEMNLRYSKTYKVIVFAWNNLGRSEESNPWQVRTAQGKKVVTNYINITSCSA</sequence>
<comment type="caution">
    <text evidence="4">The sequence shown here is derived from an EMBL/GenBank/DDBJ whole genome shotgun (WGS) entry which is preliminary data.</text>
</comment>
<dbReference type="InterPro" id="IPR013106">
    <property type="entry name" value="Ig_V-set"/>
</dbReference>
<evidence type="ECO:0000313" key="4">
    <source>
        <dbReference type="EMBL" id="KAJ7371962.1"/>
    </source>
</evidence>
<feature type="domain" description="Ig-like" evidence="2">
    <location>
        <begin position="137"/>
        <end position="238"/>
    </location>
</feature>
<dbReference type="InterPro" id="IPR036116">
    <property type="entry name" value="FN3_sf"/>
</dbReference>
<dbReference type="Proteomes" id="UP001163046">
    <property type="component" value="Unassembled WGS sequence"/>
</dbReference>
<feature type="domain" description="Fibronectin type-III" evidence="3">
    <location>
        <begin position="255"/>
        <end position="351"/>
    </location>
</feature>
<dbReference type="OrthoDB" id="5981765at2759"/>
<dbReference type="Pfam" id="PF07686">
    <property type="entry name" value="V-set"/>
    <property type="match status" value="1"/>
</dbReference>
<dbReference type="PROSITE" id="PS50853">
    <property type="entry name" value="FN3"/>
    <property type="match status" value="3"/>
</dbReference>
<dbReference type="Gene3D" id="2.60.40.10">
    <property type="entry name" value="Immunoglobulins"/>
    <property type="match status" value="5"/>
</dbReference>
<dbReference type="InterPro" id="IPR050964">
    <property type="entry name" value="Striated_Muscle_Regulatory"/>
</dbReference>
<keyword evidence="1" id="KW-0677">Repeat</keyword>
<protein>
    <submittedName>
        <fullName evidence="4">Uncharacterized protein</fullName>
    </submittedName>
</protein>
<dbReference type="PANTHER" id="PTHR13817:SF73">
    <property type="entry name" value="FIBRONECTIN TYPE-III DOMAIN-CONTAINING PROTEIN"/>
    <property type="match status" value="1"/>
</dbReference>
<evidence type="ECO:0000259" key="2">
    <source>
        <dbReference type="PROSITE" id="PS50835"/>
    </source>
</evidence>
<dbReference type="SMART" id="SM00060">
    <property type="entry name" value="FN3"/>
    <property type="match status" value="4"/>
</dbReference>
<dbReference type="PROSITE" id="PS50835">
    <property type="entry name" value="IG_LIKE"/>
    <property type="match status" value="1"/>
</dbReference>
<dbReference type="InterPro" id="IPR003961">
    <property type="entry name" value="FN3_dom"/>
</dbReference>